<evidence type="ECO:0000313" key="2">
    <source>
        <dbReference type="Proteomes" id="UP000790709"/>
    </source>
</evidence>
<keyword evidence="2" id="KW-1185">Reference proteome</keyword>
<dbReference type="EMBL" id="MU266386">
    <property type="protein sequence ID" value="KAH7926268.1"/>
    <property type="molecule type" value="Genomic_DNA"/>
</dbReference>
<gene>
    <name evidence="1" type="ORF">BV22DRAFT_1104455</name>
</gene>
<name>A0ACB8BM32_9AGAM</name>
<sequence>MPSPCVPAPVSVLTPELSSTLKERIEGILAGLIRSNLRTRFVRESPVFDDFRSAIERLNDQLLESYYATISLTDYESYEPFVSKFLRQPCEEDEVKDLFSPGLPYYIAVSSGTSGKTAKLFPKYRYSPNFAPPPSKSGGKSCVVYSLTYRQVVEVQRNDGEPAKIPITLLSSGSNRIRNRMDVDKDSWTIRQTMPGASSPVAVSWIRNYRTFLLMHAFFALADATLESFDTIFGTVFLDLIRYMEEEWATLVNSIETGELPNYEGIDHVREYLEPKLTPNPARVIELRSIGLATAQPGWLHQIWPNLKVVVAIASGLFVTVIPKMRHYLGPNVLMRSAGLGASEGYIGVAYDPTDLNLFKVTSDSIVEYLDVSLGETDASIIPAWEIEAGHQYEVVLTTYDGLWRYRLGDIIEVAGFDPCDGAPILKYIERRNLAIRLASGALGGVMTTETQLVDGILATEKTIGHFEEFTVVVDERVMPRRFGYLVEILGAVGSNAHAALERLRDELCRSNANIKRCLDQGSIGEPTIRILRPGTFSEYRKWRVELSKTGAGQIKVPVVLSDETMQQWFFERVVREI</sequence>
<proteinExistence type="predicted"/>
<organism evidence="1 2">
    <name type="scientific">Leucogyrophana mollusca</name>
    <dbReference type="NCBI Taxonomy" id="85980"/>
    <lineage>
        <taxon>Eukaryota</taxon>
        <taxon>Fungi</taxon>
        <taxon>Dikarya</taxon>
        <taxon>Basidiomycota</taxon>
        <taxon>Agaricomycotina</taxon>
        <taxon>Agaricomycetes</taxon>
        <taxon>Agaricomycetidae</taxon>
        <taxon>Boletales</taxon>
        <taxon>Boletales incertae sedis</taxon>
        <taxon>Leucogyrophana</taxon>
    </lineage>
</organism>
<protein>
    <submittedName>
        <fullName evidence="1">Uncharacterized protein</fullName>
    </submittedName>
</protein>
<comment type="caution">
    <text evidence="1">The sequence shown here is derived from an EMBL/GenBank/DDBJ whole genome shotgun (WGS) entry which is preliminary data.</text>
</comment>
<reference evidence="1" key="1">
    <citation type="journal article" date="2021" name="New Phytol.">
        <title>Evolutionary innovations through gain and loss of genes in the ectomycorrhizal Boletales.</title>
        <authorList>
            <person name="Wu G."/>
            <person name="Miyauchi S."/>
            <person name="Morin E."/>
            <person name="Kuo A."/>
            <person name="Drula E."/>
            <person name="Varga T."/>
            <person name="Kohler A."/>
            <person name="Feng B."/>
            <person name="Cao Y."/>
            <person name="Lipzen A."/>
            <person name="Daum C."/>
            <person name="Hundley H."/>
            <person name="Pangilinan J."/>
            <person name="Johnson J."/>
            <person name="Barry K."/>
            <person name="LaButti K."/>
            <person name="Ng V."/>
            <person name="Ahrendt S."/>
            <person name="Min B."/>
            <person name="Choi I.G."/>
            <person name="Park H."/>
            <person name="Plett J.M."/>
            <person name="Magnuson J."/>
            <person name="Spatafora J.W."/>
            <person name="Nagy L.G."/>
            <person name="Henrissat B."/>
            <person name="Grigoriev I.V."/>
            <person name="Yang Z.L."/>
            <person name="Xu J."/>
            <person name="Martin F.M."/>
        </authorList>
    </citation>
    <scope>NUCLEOTIDE SEQUENCE</scope>
    <source>
        <strain evidence="1">KUC20120723A-06</strain>
    </source>
</reference>
<accession>A0ACB8BM32</accession>
<evidence type="ECO:0000313" key="1">
    <source>
        <dbReference type="EMBL" id="KAH7926268.1"/>
    </source>
</evidence>
<dbReference type="Proteomes" id="UP000790709">
    <property type="component" value="Unassembled WGS sequence"/>
</dbReference>